<evidence type="ECO:0000313" key="1">
    <source>
        <dbReference type="EMBL" id="ABK44469.1"/>
    </source>
</evidence>
<name>A0L926_MAGMM</name>
<keyword evidence="2" id="KW-1185">Reference proteome</keyword>
<dbReference type="AlphaFoldDB" id="A0L926"/>
<dbReference type="KEGG" id="mgm:Mmc1_1961"/>
<gene>
    <name evidence="1" type="ordered locus">Mmc1_1961</name>
</gene>
<evidence type="ECO:0000313" key="2">
    <source>
        <dbReference type="Proteomes" id="UP000002586"/>
    </source>
</evidence>
<dbReference type="HOGENOM" id="CLU_2601832_0_0_5"/>
<accession>A0L926</accession>
<dbReference type="EMBL" id="CP000471">
    <property type="protein sequence ID" value="ABK44469.1"/>
    <property type="molecule type" value="Genomic_DNA"/>
</dbReference>
<sequence length="79" mass="9476">MEWFLIDETRPSEEGWIILTDTNTFWAENIASPEHLEAILKTRKPTHWATLRFPDEQSKSKSIFSRVNNEFLFKYRSGW</sequence>
<organism evidence="1 2">
    <name type="scientific">Magnetococcus marinus (strain ATCC BAA-1437 / JCM 17883 / MC-1)</name>
    <dbReference type="NCBI Taxonomy" id="156889"/>
    <lineage>
        <taxon>Bacteria</taxon>
        <taxon>Pseudomonadati</taxon>
        <taxon>Pseudomonadota</taxon>
        <taxon>Magnetococcia</taxon>
        <taxon>Magnetococcales</taxon>
        <taxon>Magnetococcaceae</taxon>
        <taxon>Magnetococcus</taxon>
    </lineage>
</organism>
<dbReference type="Proteomes" id="UP000002586">
    <property type="component" value="Chromosome"/>
</dbReference>
<dbReference type="RefSeq" id="WP_011713613.1">
    <property type="nucleotide sequence ID" value="NC_008576.1"/>
</dbReference>
<reference evidence="2" key="1">
    <citation type="journal article" date="2009" name="Appl. Environ. Microbiol.">
        <title>Complete genome sequence of the chemolithoautotrophic marine magnetotactic coccus strain MC-1.</title>
        <authorList>
            <person name="Schubbe S."/>
            <person name="Williams T.J."/>
            <person name="Xie G."/>
            <person name="Kiss H.E."/>
            <person name="Brettin T.S."/>
            <person name="Martinez D."/>
            <person name="Ross C.A."/>
            <person name="Schuler D."/>
            <person name="Cox B.L."/>
            <person name="Nealson K.H."/>
            <person name="Bazylinski D.A."/>
        </authorList>
    </citation>
    <scope>NUCLEOTIDE SEQUENCE [LARGE SCALE GENOMIC DNA]</scope>
    <source>
        <strain evidence="2">ATCC BAA-1437 / JCM 17883 / MC-1</strain>
    </source>
</reference>
<reference evidence="1 2" key="2">
    <citation type="journal article" date="2012" name="Int. J. Syst. Evol. Microbiol.">
        <title>Magnetococcus marinus gen. nov., sp. nov., a marine, magnetotactic bacterium that represents a novel lineage (Magnetococcaceae fam. nov.; Magnetococcales ord. nov.) at the base of the Alphaproteobacteria.</title>
        <authorList>
            <person name="Bazylinski D.A."/>
            <person name="Williams T.J."/>
            <person name="Lefevre C.T."/>
            <person name="Berg R.J."/>
            <person name="Zhang C.L."/>
            <person name="Bowser S.S."/>
            <person name="Dean A.J."/>
            <person name="Beveridge T.J."/>
        </authorList>
    </citation>
    <scope>NUCLEOTIDE SEQUENCE [LARGE SCALE GENOMIC DNA]</scope>
    <source>
        <strain evidence="2">ATCC BAA-1437 / JCM 17883 / MC-1</strain>
    </source>
</reference>
<protein>
    <submittedName>
        <fullName evidence="1">Uncharacterized protein</fullName>
    </submittedName>
</protein>
<proteinExistence type="predicted"/>